<evidence type="ECO:0000313" key="4">
    <source>
        <dbReference type="Proteomes" id="UP001165069"/>
    </source>
</evidence>
<dbReference type="PANTHER" id="PTHR37533:SF2">
    <property type="entry name" value="FLAGELLAR HOOK-LENGTH CONTROL PROTEIN"/>
    <property type="match status" value="1"/>
</dbReference>
<feature type="compositionally biased region" description="Low complexity" evidence="1">
    <location>
        <begin position="229"/>
        <end position="238"/>
    </location>
</feature>
<dbReference type="EMBL" id="BSDE01000004">
    <property type="protein sequence ID" value="GLH73812.1"/>
    <property type="molecule type" value="Genomic_DNA"/>
</dbReference>
<feature type="region of interest" description="Disordered" evidence="1">
    <location>
        <begin position="1"/>
        <end position="318"/>
    </location>
</feature>
<feature type="compositionally biased region" description="Low complexity" evidence="1">
    <location>
        <begin position="246"/>
        <end position="258"/>
    </location>
</feature>
<organism evidence="3 4">
    <name type="scientific">Geothrix limicola</name>
    <dbReference type="NCBI Taxonomy" id="2927978"/>
    <lineage>
        <taxon>Bacteria</taxon>
        <taxon>Pseudomonadati</taxon>
        <taxon>Acidobacteriota</taxon>
        <taxon>Holophagae</taxon>
        <taxon>Holophagales</taxon>
        <taxon>Holophagaceae</taxon>
        <taxon>Geothrix</taxon>
    </lineage>
</organism>
<proteinExistence type="predicted"/>
<protein>
    <recommendedName>
        <fullName evidence="2">Flagellar hook-length control protein-like C-terminal domain-containing protein</fullName>
    </recommendedName>
</protein>
<keyword evidence="4" id="KW-1185">Reference proteome</keyword>
<gene>
    <name evidence="3" type="ORF">GETHLI_23140</name>
</gene>
<feature type="compositionally biased region" description="Basic and acidic residues" evidence="1">
    <location>
        <begin position="59"/>
        <end position="75"/>
    </location>
</feature>
<reference evidence="3 4" key="1">
    <citation type="journal article" date="2023" name="Antonie Van Leeuwenhoek">
        <title>Mesoterricola silvestris gen. nov., sp. nov., Mesoterricola sediminis sp. nov., Geothrix oryzae sp. nov., Geothrix edaphica sp. nov., Geothrix rubra sp. nov., and Geothrix limicola sp. nov., six novel members of Acidobacteriota isolated from soils.</title>
        <authorList>
            <person name="Itoh H."/>
            <person name="Sugisawa Y."/>
            <person name="Mise K."/>
            <person name="Xu Z."/>
            <person name="Kuniyasu M."/>
            <person name="Ushijima N."/>
            <person name="Kawano K."/>
            <person name="Kobayashi E."/>
            <person name="Shiratori Y."/>
            <person name="Masuda Y."/>
            <person name="Senoo K."/>
        </authorList>
    </citation>
    <scope>NUCLEOTIDE SEQUENCE [LARGE SCALE GENOMIC DNA]</scope>
    <source>
        <strain evidence="3 4">Red804</strain>
    </source>
</reference>
<evidence type="ECO:0000259" key="2">
    <source>
        <dbReference type="Pfam" id="PF02120"/>
    </source>
</evidence>
<dbReference type="InterPro" id="IPR021136">
    <property type="entry name" value="Flagellar_hook_control-like_C"/>
</dbReference>
<comment type="caution">
    <text evidence="3">The sequence shown here is derived from an EMBL/GenBank/DDBJ whole genome shotgun (WGS) entry which is preliminary data.</text>
</comment>
<dbReference type="Pfam" id="PF02120">
    <property type="entry name" value="Flg_hook"/>
    <property type="match status" value="1"/>
</dbReference>
<dbReference type="PANTHER" id="PTHR37533">
    <property type="entry name" value="FLAGELLAR HOOK-LENGTH CONTROL PROTEIN"/>
    <property type="match status" value="1"/>
</dbReference>
<feature type="compositionally biased region" description="Low complexity" evidence="1">
    <location>
        <begin position="202"/>
        <end position="216"/>
    </location>
</feature>
<feature type="region of interest" description="Disordered" evidence="1">
    <location>
        <begin position="331"/>
        <end position="364"/>
    </location>
</feature>
<dbReference type="InterPro" id="IPR052563">
    <property type="entry name" value="FliK"/>
</dbReference>
<dbReference type="Gene3D" id="3.30.750.140">
    <property type="match status" value="1"/>
</dbReference>
<name>A0ABQ5QGM8_9BACT</name>
<sequence>MASASPTAVLAVPDRPLPERPEPKGTDGSDGQFAGLMAQFVQPPTPPKAPEHASSSQAKSDRDAKVRAPEDRADADSLAPVATDKPSPKPGPKAASSESKKDPSASGADAAKPSSDTATSSTDPSTDQPMPVQKGVVLQVPTELPLIPAAPSVGTGPASLDASAAATKGAQPSLPSAASEAASATKAAGAQAGTLSIQWSQAAPAAPKAEPATTPLPAAPPVTLPAPAPAKAEAQVQPDPAPATPLPAAQVVAQAVLAEPETRSKETPASEALDAAKAGAQADPAPTSDKPAKLLDAPAPARQGPQEPPKANAPATPLVNAQETTFAAAKANAQPMTGTETTPAPSEGAASKPGLSLSSTTHTPDGSAFAALNALSRTAESAPASATAAAPPAAPATPPASPVLQVEGGLKWMLKGGVQEAQLQLHPDSLGQVTIHLKVEGGEVHARLWVTEPGSVQAVQEGRPHLEMSLKEQGLQLGSFDLHQGHRPFQEAPSAPSFREPAAADLTNTRQEAPVTLQPSILNPHRVELYA</sequence>
<feature type="compositionally biased region" description="Low complexity" evidence="1">
    <location>
        <begin position="170"/>
        <end position="195"/>
    </location>
</feature>
<dbReference type="InterPro" id="IPR038610">
    <property type="entry name" value="FliK-like_C_sf"/>
</dbReference>
<feature type="region of interest" description="Disordered" evidence="1">
    <location>
        <begin position="383"/>
        <end position="402"/>
    </location>
</feature>
<feature type="domain" description="Flagellar hook-length control protein-like C-terminal" evidence="2">
    <location>
        <begin position="410"/>
        <end position="488"/>
    </location>
</feature>
<feature type="compositionally biased region" description="Pro residues" evidence="1">
    <location>
        <begin position="217"/>
        <end position="228"/>
    </location>
</feature>
<evidence type="ECO:0000256" key="1">
    <source>
        <dbReference type="SAM" id="MobiDB-lite"/>
    </source>
</evidence>
<accession>A0ABQ5QGM8</accession>
<feature type="compositionally biased region" description="Low complexity" evidence="1">
    <location>
        <begin position="272"/>
        <end position="286"/>
    </location>
</feature>
<feature type="compositionally biased region" description="Pro residues" evidence="1">
    <location>
        <begin position="392"/>
        <end position="401"/>
    </location>
</feature>
<feature type="compositionally biased region" description="Basic and acidic residues" evidence="1">
    <location>
        <begin position="16"/>
        <end position="27"/>
    </location>
</feature>
<dbReference type="Proteomes" id="UP001165069">
    <property type="component" value="Unassembled WGS sequence"/>
</dbReference>
<dbReference type="CDD" id="cd17470">
    <property type="entry name" value="T3SS_Flik_C"/>
    <property type="match status" value="1"/>
</dbReference>
<evidence type="ECO:0000313" key="3">
    <source>
        <dbReference type="EMBL" id="GLH73812.1"/>
    </source>
</evidence>
<feature type="compositionally biased region" description="Polar residues" evidence="1">
    <location>
        <begin position="334"/>
        <end position="344"/>
    </location>
</feature>
<feature type="compositionally biased region" description="Low complexity" evidence="1">
    <location>
        <begin position="108"/>
        <end position="127"/>
    </location>
</feature>